<proteinExistence type="predicted"/>
<feature type="compositionally biased region" description="Low complexity" evidence="1">
    <location>
        <begin position="179"/>
        <end position="192"/>
    </location>
</feature>
<dbReference type="AlphaFoldDB" id="A0A8J6CIL5"/>
<evidence type="ECO:0000313" key="2">
    <source>
        <dbReference type="EMBL" id="KAG8468953.1"/>
    </source>
</evidence>
<sequence>MLARFEKDAKLWGAENARPGTASATPAARARNPILEPDVERFNTRRSFAPIISHEGAIFDGHRRGKGTIGEDCAGLMSARRGELLFSDVPPRKAHPTAADDLAGLGSAQALDVPRGKARPMTASSATNRNPLLFASDGEVAPPAHVVAHGVTAHFKGALGPGLLPAELAGGDGARPARRPATARAEDGAAGATSRLLHRHESVDAAHGKAHTPRILAEGIDDVLHYRFAGSNSVNSASPVDSRKDERERYEAELRRLHAERHEQHGGAPSAYFAAGRK</sequence>
<keyword evidence="3" id="KW-1185">Reference proteome</keyword>
<reference evidence="2" key="1">
    <citation type="submission" date="2021-05" db="EMBL/GenBank/DDBJ databases">
        <title>The genome of the haptophyte Pavlova lutheri (Diacronema luteri, Pavlovales) - a model for lipid biosynthesis in eukaryotic algae.</title>
        <authorList>
            <person name="Hulatt C.J."/>
            <person name="Posewitz M.C."/>
        </authorList>
    </citation>
    <scope>NUCLEOTIDE SEQUENCE</scope>
    <source>
        <strain evidence="2">NIVA-4/92</strain>
    </source>
</reference>
<organism evidence="2 3">
    <name type="scientific">Diacronema lutheri</name>
    <name type="common">Unicellular marine alga</name>
    <name type="synonym">Monochrysis lutheri</name>
    <dbReference type="NCBI Taxonomy" id="2081491"/>
    <lineage>
        <taxon>Eukaryota</taxon>
        <taxon>Haptista</taxon>
        <taxon>Haptophyta</taxon>
        <taxon>Pavlovophyceae</taxon>
        <taxon>Pavlovales</taxon>
        <taxon>Pavlovaceae</taxon>
        <taxon>Diacronema</taxon>
    </lineage>
</organism>
<evidence type="ECO:0000313" key="3">
    <source>
        <dbReference type="Proteomes" id="UP000751190"/>
    </source>
</evidence>
<dbReference type="Proteomes" id="UP000751190">
    <property type="component" value="Unassembled WGS sequence"/>
</dbReference>
<accession>A0A8J6CIL5</accession>
<evidence type="ECO:0000256" key="1">
    <source>
        <dbReference type="SAM" id="MobiDB-lite"/>
    </source>
</evidence>
<name>A0A8J6CIL5_DIALT</name>
<protein>
    <submittedName>
        <fullName evidence="2">Uncharacterized protein</fullName>
    </submittedName>
</protein>
<dbReference type="OrthoDB" id="10592577at2759"/>
<feature type="region of interest" description="Disordered" evidence="1">
    <location>
        <begin position="232"/>
        <end position="278"/>
    </location>
</feature>
<feature type="region of interest" description="Disordered" evidence="1">
    <location>
        <begin position="171"/>
        <end position="192"/>
    </location>
</feature>
<comment type="caution">
    <text evidence="2">The sequence shown here is derived from an EMBL/GenBank/DDBJ whole genome shotgun (WGS) entry which is preliminary data.</text>
</comment>
<dbReference type="EMBL" id="JAGTXO010000003">
    <property type="protein sequence ID" value="KAG8468953.1"/>
    <property type="molecule type" value="Genomic_DNA"/>
</dbReference>
<feature type="compositionally biased region" description="Basic and acidic residues" evidence="1">
    <location>
        <begin position="241"/>
        <end position="265"/>
    </location>
</feature>
<gene>
    <name evidence="2" type="ORF">KFE25_007471</name>
</gene>